<dbReference type="PROSITE" id="PS00217">
    <property type="entry name" value="SUGAR_TRANSPORT_2"/>
    <property type="match status" value="1"/>
</dbReference>
<feature type="transmembrane region" description="Helical" evidence="9">
    <location>
        <begin position="326"/>
        <end position="343"/>
    </location>
</feature>
<keyword evidence="3" id="KW-0813">Transport</keyword>
<feature type="transmembrane region" description="Helical" evidence="9">
    <location>
        <begin position="355"/>
        <end position="374"/>
    </location>
</feature>
<feature type="transmembrane region" description="Helical" evidence="9">
    <location>
        <begin position="488"/>
        <end position="507"/>
    </location>
</feature>
<proteinExistence type="inferred from homology"/>
<feature type="transmembrane region" description="Helical" evidence="9">
    <location>
        <begin position="251"/>
        <end position="270"/>
    </location>
</feature>
<evidence type="ECO:0000259" key="10">
    <source>
        <dbReference type="PROSITE" id="PS50850"/>
    </source>
</evidence>
<accession>A0A853BKL1</accession>
<feature type="transmembrane region" description="Helical" evidence="9">
    <location>
        <begin position="225"/>
        <end position="245"/>
    </location>
</feature>
<dbReference type="FunFam" id="1.20.1720.10:FF:000004">
    <property type="entry name" value="EmrB/QacA family drug resistance transporter"/>
    <property type="match status" value="1"/>
</dbReference>
<evidence type="ECO:0000256" key="7">
    <source>
        <dbReference type="ARBA" id="ARBA00023136"/>
    </source>
</evidence>
<dbReference type="InterPro" id="IPR036259">
    <property type="entry name" value="MFS_trans_sf"/>
</dbReference>
<evidence type="ECO:0000256" key="5">
    <source>
        <dbReference type="ARBA" id="ARBA00022692"/>
    </source>
</evidence>
<feature type="transmembrane region" description="Helical" evidence="9">
    <location>
        <begin position="125"/>
        <end position="147"/>
    </location>
</feature>
<dbReference type="InterPro" id="IPR020846">
    <property type="entry name" value="MFS_dom"/>
</dbReference>
<feature type="transmembrane region" description="Helical" evidence="9">
    <location>
        <begin position="186"/>
        <end position="205"/>
    </location>
</feature>
<dbReference type="InterPro" id="IPR005829">
    <property type="entry name" value="Sugar_transporter_CS"/>
</dbReference>
<name>A0A853BKL1_9ACTN</name>
<dbReference type="PROSITE" id="PS50850">
    <property type="entry name" value="MFS"/>
    <property type="match status" value="1"/>
</dbReference>
<keyword evidence="4" id="KW-1003">Cell membrane</keyword>
<feature type="transmembrane region" description="Helical" evidence="9">
    <location>
        <begin position="69"/>
        <end position="88"/>
    </location>
</feature>
<keyword evidence="5 9" id="KW-0812">Transmembrane</keyword>
<dbReference type="InterPro" id="IPR011701">
    <property type="entry name" value="MFS"/>
</dbReference>
<evidence type="ECO:0000256" key="8">
    <source>
        <dbReference type="SAM" id="MobiDB-lite"/>
    </source>
</evidence>
<feature type="transmembrane region" description="Helical" evidence="9">
    <location>
        <begin position="100"/>
        <end position="119"/>
    </location>
</feature>
<comment type="caution">
    <text evidence="11">The sequence shown here is derived from an EMBL/GenBank/DDBJ whole genome shotgun (WGS) entry which is preliminary data.</text>
</comment>
<feature type="domain" description="Major facilitator superfamily (MFS) profile" evidence="10">
    <location>
        <begin position="35"/>
        <end position="512"/>
    </location>
</feature>
<dbReference type="GO" id="GO:0005886">
    <property type="term" value="C:plasma membrane"/>
    <property type="evidence" value="ECO:0007669"/>
    <property type="project" value="UniProtKB-SubCell"/>
</dbReference>
<feature type="transmembrane region" description="Helical" evidence="9">
    <location>
        <begin position="159"/>
        <end position="180"/>
    </location>
</feature>
<feature type="transmembrane region" description="Helical" evidence="9">
    <location>
        <begin position="380"/>
        <end position="405"/>
    </location>
</feature>
<dbReference type="SUPFAM" id="SSF103473">
    <property type="entry name" value="MFS general substrate transporter"/>
    <property type="match status" value="1"/>
</dbReference>
<evidence type="ECO:0000256" key="1">
    <source>
        <dbReference type="ARBA" id="ARBA00004651"/>
    </source>
</evidence>
<dbReference type="Pfam" id="PF07690">
    <property type="entry name" value="MFS_1"/>
    <property type="match status" value="1"/>
</dbReference>
<protein>
    <submittedName>
        <fullName evidence="11">EmrB/QacA subfamily drug resistance transporter</fullName>
    </submittedName>
</protein>
<sequence>MTETGRRGGTPPDPTASSAAPPGGGPEQARRLRPVFAGLLLGVMLGSLDQTIVATALPVIAGDLDGLSRLSWVVTSYILAATVVMPVYGKAGDLFGRKAALAGSLVLFLVGSGLAGAATDMVWLVVFRAVQGLGGGGLLIGAQALVGEAFPAAERGRRLGAVGAVIGLSAFAGPLVGGLLTDGLGWRWIFYVNLPVGAVALWLVLLAPRPRRPEGVRPRPDYPGAALIVVASGAAVLVATLAGGAPGLLDPALLAATAAMAAALALFVAAERRAADPLLPLRLFRDRDFTLVALVAVSVGAVMFGTAAYLPVFIQMVGEDSATASGVRLLPLVGGLLAGSVGAGRATSRPGRARWVLVAGAACSLAGVAVMAAMSRHSSYPLLAGGMLAVGLGVGSAIQTLVLIAQNTVRTADLGVATSTANYFRQMGACVGTAAMGAVFAGHLRAGLGDPEGAPPVSVDELTPQGLARFPEDVRAALITAFADAVPMAFLLLVPVAAAGLVLALFVRDRAAPSAGLPAGPDGAAAADRHVDPHG</sequence>
<organism evidence="11 12">
    <name type="scientific">Streptomonospora nanhaiensis</name>
    <dbReference type="NCBI Taxonomy" id="1323731"/>
    <lineage>
        <taxon>Bacteria</taxon>
        <taxon>Bacillati</taxon>
        <taxon>Actinomycetota</taxon>
        <taxon>Actinomycetes</taxon>
        <taxon>Streptosporangiales</taxon>
        <taxon>Nocardiopsidaceae</taxon>
        <taxon>Streptomonospora</taxon>
    </lineage>
</organism>
<feature type="compositionally biased region" description="Low complexity" evidence="8">
    <location>
        <begin position="515"/>
        <end position="526"/>
    </location>
</feature>
<dbReference type="CDD" id="cd17502">
    <property type="entry name" value="MFS_Azr1_MDR_like"/>
    <property type="match status" value="1"/>
</dbReference>
<keyword evidence="6 9" id="KW-1133">Transmembrane helix</keyword>
<dbReference type="Gene3D" id="1.20.1720.10">
    <property type="entry name" value="Multidrug resistance protein D"/>
    <property type="match status" value="1"/>
</dbReference>
<evidence type="ECO:0000256" key="3">
    <source>
        <dbReference type="ARBA" id="ARBA00022448"/>
    </source>
</evidence>
<reference evidence="11 12" key="1">
    <citation type="submission" date="2020-07" db="EMBL/GenBank/DDBJ databases">
        <title>Sequencing the genomes of 1000 actinobacteria strains.</title>
        <authorList>
            <person name="Klenk H.-P."/>
        </authorList>
    </citation>
    <scope>NUCLEOTIDE SEQUENCE [LARGE SCALE GENOMIC DNA]</scope>
    <source>
        <strain evidence="11 12">DSM 45927</strain>
    </source>
</reference>
<evidence type="ECO:0000256" key="4">
    <source>
        <dbReference type="ARBA" id="ARBA00022475"/>
    </source>
</evidence>
<dbReference type="PANTHER" id="PTHR23501:SF197">
    <property type="entry name" value="COMD"/>
    <property type="match status" value="1"/>
</dbReference>
<feature type="transmembrane region" description="Helical" evidence="9">
    <location>
        <begin position="426"/>
        <end position="446"/>
    </location>
</feature>
<evidence type="ECO:0000256" key="6">
    <source>
        <dbReference type="ARBA" id="ARBA00022989"/>
    </source>
</evidence>
<dbReference type="AlphaFoldDB" id="A0A853BKL1"/>
<feature type="transmembrane region" description="Helical" evidence="9">
    <location>
        <begin position="291"/>
        <end position="314"/>
    </location>
</feature>
<dbReference type="GO" id="GO:0022857">
    <property type="term" value="F:transmembrane transporter activity"/>
    <property type="evidence" value="ECO:0007669"/>
    <property type="project" value="InterPro"/>
</dbReference>
<feature type="region of interest" description="Disordered" evidence="8">
    <location>
        <begin position="1"/>
        <end position="28"/>
    </location>
</feature>
<dbReference type="PANTHER" id="PTHR23501">
    <property type="entry name" value="MAJOR FACILITATOR SUPERFAMILY"/>
    <property type="match status" value="1"/>
</dbReference>
<dbReference type="EMBL" id="JACCFO010000001">
    <property type="protein sequence ID" value="NYI95783.1"/>
    <property type="molecule type" value="Genomic_DNA"/>
</dbReference>
<gene>
    <name evidence="11" type="ORF">HNR12_002060</name>
</gene>
<keyword evidence="12" id="KW-1185">Reference proteome</keyword>
<comment type="subcellular location">
    <subcellularLocation>
        <location evidence="1">Cell membrane</location>
        <topology evidence="1">Multi-pass membrane protein</topology>
    </subcellularLocation>
</comment>
<evidence type="ECO:0000256" key="2">
    <source>
        <dbReference type="ARBA" id="ARBA00007520"/>
    </source>
</evidence>
<evidence type="ECO:0000313" key="12">
    <source>
        <dbReference type="Proteomes" id="UP000575985"/>
    </source>
</evidence>
<evidence type="ECO:0000256" key="9">
    <source>
        <dbReference type="SAM" id="Phobius"/>
    </source>
</evidence>
<dbReference type="RefSeq" id="WP_179767251.1">
    <property type="nucleotide sequence ID" value="NZ_JACCFO010000001.1"/>
</dbReference>
<dbReference type="Gene3D" id="1.20.1250.20">
    <property type="entry name" value="MFS general substrate transporter like domains"/>
    <property type="match status" value="1"/>
</dbReference>
<feature type="region of interest" description="Disordered" evidence="8">
    <location>
        <begin position="515"/>
        <end position="535"/>
    </location>
</feature>
<dbReference type="Proteomes" id="UP000575985">
    <property type="component" value="Unassembled WGS sequence"/>
</dbReference>
<keyword evidence="7 9" id="KW-0472">Membrane</keyword>
<comment type="similarity">
    <text evidence="2">Belongs to the major facilitator superfamily. TCR/Tet family.</text>
</comment>
<evidence type="ECO:0000313" key="11">
    <source>
        <dbReference type="EMBL" id="NYI95783.1"/>
    </source>
</evidence>
<feature type="transmembrane region" description="Helical" evidence="9">
    <location>
        <begin position="35"/>
        <end position="57"/>
    </location>
</feature>